<feature type="signal peptide" evidence="1">
    <location>
        <begin position="1"/>
        <end position="20"/>
    </location>
</feature>
<evidence type="ECO:0000313" key="2">
    <source>
        <dbReference type="EMBL" id="ADJ58525.1"/>
    </source>
</evidence>
<proteinExistence type="evidence at transcript level"/>
<name>D9HQ37_HELEA</name>
<protein>
    <submittedName>
        <fullName evidence="2">Seminal fluid protein HACP023</fullName>
    </submittedName>
</protein>
<organism evidence="2">
    <name type="scientific">Heliconius erato</name>
    <name type="common">Crimson patched longwing butterfly</name>
    <dbReference type="NCBI Taxonomy" id="33431"/>
    <lineage>
        <taxon>Eukaryota</taxon>
        <taxon>Metazoa</taxon>
        <taxon>Ecdysozoa</taxon>
        <taxon>Arthropoda</taxon>
        <taxon>Hexapoda</taxon>
        <taxon>Insecta</taxon>
        <taxon>Pterygota</taxon>
        <taxon>Neoptera</taxon>
        <taxon>Endopterygota</taxon>
        <taxon>Lepidoptera</taxon>
        <taxon>Glossata</taxon>
        <taxon>Ditrysia</taxon>
        <taxon>Papilionoidea</taxon>
        <taxon>Nymphalidae</taxon>
        <taxon>Heliconiinae</taxon>
        <taxon>Heliconiini</taxon>
        <taxon>Heliconius</taxon>
    </lineage>
</organism>
<reference evidence="2" key="1">
    <citation type="journal article" date="2010" name="Mol. Biol. Evol.">
        <title>Combined EST and proteomic analysis identifies rapidly evolving seminal fluid proteins in Heliconius butterflies.</title>
        <authorList>
            <person name="Walters J.R."/>
            <person name="Harrison R.G."/>
        </authorList>
    </citation>
    <scope>NUCLEOTIDE SEQUENCE</scope>
</reference>
<evidence type="ECO:0000256" key="1">
    <source>
        <dbReference type="SAM" id="SignalP"/>
    </source>
</evidence>
<keyword evidence="1" id="KW-0732">Signal</keyword>
<dbReference type="EMBL" id="HM023792">
    <property type="protein sequence ID" value="ADJ58525.1"/>
    <property type="molecule type" value="mRNA"/>
</dbReference>
<accession>D9HQ37</accession>
<feature type="chain" id="PRO_5003125227" evidence="1">
    <location>
        <begin position="21"/>
        <end position="54"/>
    </location>
</feature>
<dbReference type="AlphaFoldDB" id="D9HQ37"/>
<sequence>MYITFTFTILLFYFLTLCYGQDVDSNEARFGLRGPLCRLTQHLLHLNNTCPDIL</sequence>